<keyword evidence="4" id="KW-1185">Reference proteome</keyword>
<organism evidence="3 4">
    <name type="scientific">Cercophora scortea</name>
    <dbReference type="NCBI Taxonomy" id="314031"/>
    <lineage>
        <taxon>Eukaryota</taxon>
        <taxon>Fungi</taxon>
        <taxon>Dikarya</taxon>
        <taxon>Ascomycota</taxon>
        <taxon>Pezizomycotina</taxon>
        <taxon>Sordariomycetes</taxon>
        <taxon>Sordariomycetidae</taxon>
        <taxon>Sordariales</taxon>
        <taxon>Lasiosphaeriaceae</taxon>
        <taxon>Cercophora</taxon>
    </lineage>
</organism>
<reference evidence="3" key="2">
    <citation type="submission" date="2023-06" db="EMBL/GenBank/DDBJ databases">
        <authorList>
            <consortium name="Lawrence Berkeley National Laboratory"/>
            <person name="Haridas S."/>
            <person name="Hensen N."/>
            <person name="Bonometti L."/>
            <person name="Westerberg I."/>
            <person name="Brannstrom I.O."/>
            <person name="Guillou S."/>
            <person name="Cros-Aarteil S."/>
            <person name="Calhoun S."/>
            <person name="Kuo A."/>
            <person name="Mondo S."/>
            <person name="Pangilinan J."/>
            <person name="Riley R."/>
            <person name="Labutti K."/>
            <person name="Andreopoulos B."/>
            <person name="Lipzen A."/>
            <person name="Chen C."/>
            <person name="Yanf M."/>
            <person name="Daum C."/>
            <person name="Ng V."/>
            <person name="Clum A."/>
            <person name="Steindorff A."/>
            <person name="Ohm R."/>
            <person name="Martin F."/>
            <person name="Silar P."/>
            <person name="Natvig D."/>
            <person name="Lalanne C."/>
            <person name="Gautier V."/>
            <person name="Ament-Velasquez S.L."/>
            <person name="Kruys A."/>
            <person name="Hutchinson M.I."/>
            <person name="Powell A.J."/>
            <person name="Barry K."/>
            <person name="Miller A.N."/>
            <person name="Grigoriev I.V."/>
            <person name="Debuchy R."/>
            <person name="Gladieux P."/>
            <person name="Thoren M.H."/>
            <person name="Johannesson H."/>
        </authorList>
    </citation>
    <scope>NUCLEOTIDE SEQUENCE</scope>
    <source>
        <strain evidence="3">SMH4131-1</strain>
    </source>
</reference>
<evidence type="ECO:0000313" key="3">
    <source>
        <dbReference type="EMBL" id="KAK3331701.1"/>
    </source>
</evidence>
<dbReference type="AlphaFoldDB" id="A0AAE0IW73"/>
<dbReference type="Pfam" id="PF24883">
    <property type="entry name" value="NPHP3_N"/>
    <property type="match status" value="1"/>
</dbReference>
<evidence type="ECO:0000259" key="2">
    <source>
        <dbReference type="PROSITE" id="PS50837"/>
    </source>
</evidence>
<evidence type="ECO:0000313" key="4">
    <source>
        <dbReference type="Proteomes" id="UP001286456"/>
    </source>
</evidence>
<protein>
    <recommendedName>
        <fullName evidence="2">NACHT domain-containing protein</fullName>
    </recommendedName>
</protein>
<dbReference type="Gene3D" id="3.40.50.300">
    <property type="entry name" value="P-loop containing nucleotide triphosphate hydrolases"/>
    <property type="match status" value="1"/>
</dbReference>
<keyword evidence="1" id="KW-0677">Repeat</keyword>
<feature type="domain" description="NACHT" evidence="2">
    <location>
        <begin position="208"/>
        <end position="350"/>
    </location>
</feature>
<name>A0AAE0IW73_9PEZI</name>
<evidence type="ECO:0000256" key="1">
    <source>
        <dbReference type="ARBA" id="ARBA00022737"/>
    </source>
</evidence>
<dbReference type="PANTHER" id="PTHR10039:SF16">
    <property type="entry name" value="GPI INOSITOL-DEACYLASE"/>
    <property type="match status" value="1"/>
</dbReference>
<reference evidence="3" key="1">
    <citation type="journal article" date="2023" name="Mol. Phylogenet. Evol.">
        <title>Genome-scale phylogeny and comparative genomics of the fungal order Sordariales.</title>
        <authorList>
            <person name="Hensen N."/>
            <person name="Bonometti L."/>
            <person name="Westerberg I."/>
            <person name="Brannstrom I.O."/>
            <person name="Guillou S."/>
            <person name="Cros-Aarteil S."/>
            <person name="Calhoun S."/>
            <person name="Haridas S."/>
            <person name="Kuo A."/>
            <person name="Mondo S."/>
            <person name="Pangilinan J."/>
            <person name="Riley R."/>
            <person name="LaButti K."/>
            <person name="Andreopoulos B."/>
            <person name="Lipzen A."/>
            <person name="Chen C."/>
            <person name="Yan M."/>
            <person name="Daum C."/>
            <person name="Ng V."/>
            <person name="Clum A."/>
            <person name="Steindorff A."/>
            <person name="Ohm R.A."/>
            <person name="Martin F."/>
            <person name="Silar P."/>
            <person name="Natvig D.O."/>
            <person name="Lalanne C."/>
            <person name="Gautier V."/>
            <person name="Ament-Velasquez S.L."/>
            <person name="Kruys A."/>
            <person name="Hutchinson M.I."/>
            <person name="Powell A.J."/>
            <person name="Barry K."/>
            <person name="Miller A.N."/>
            <person name="Grigoriev I.V."/>
            <person name="Debuchy R."/>
            <person name="Gladieux P."/>
            <person name="Hiltunen Thoren M."/>
            <person name="Johannesson H."/>
        </authorList>
    </citation>
    <scope>NUCLEOTIDE SEQUENCE</scope>
    <source>
        <strain evidence="3">SMH4131-1</strain>
    </source>
</reference>
<comment type="caution">
    <text evidence="3">The sequence shown here is derived from an EMBL/GenBank/DDBJ whole genome shotgun (WGS) entry which is preliminary data.</text>
</comment>
<gene>
    <name evidence="3" type="ORF">B0T19DRAFT_366827</name>
</gene>
<proteinExistence type="predicted"/>
<dbReference type="EMBL" id="JAUEPO010000002">
    <property type="protein sequence ID" value="KAK3331701.1"/>
    <property type="molecule type" value="Genomic_DNA"/>
</dbReference>
<sequence>MAEALALGASAVAFIQLADRVIGLCKFYIESVRDVPHDIRVILIEVSSLKSILDNLRFLATADANAGAASSSTIRNLGGPDGTLGACGLALGELEKLFPEDHIQQLAVKKKRKRLHVSQIVTALAWPLKASKAKKLLDEISQHKSTITIALSVETRYARRQSIHQWLEVTNPSELHNKSCSLRQQDTGFWMLTSQKWQDWLAGAGQSRLLWIHGIPGAGKTVLASTLIENIPKHQSTSQSLASGTAYYYCYFGHQQDETAPFLKWVISQLCRQAGAIPSSLVSMFQSGLQPSVSQLVGSLAETVAMFSVVYVVIDAVDESTTPRNSLLDLLVTIATDERFKNVRLLATSREYHDIQLALSHCSVSAEMESEKVQEDIRFFVRSYIQTDLQRDRRFSSWPAELITEIEGAVSQGARGMFRWAVCQMDILRRLATAGAVRAALQDLPETLDETYERIFAAISAQERPVVQRALALLCGHPDKGEISAHIFLQLLFETWNGDTNNLGVGLPPLWNAENLKDTCGCLVTISREHTKTISLAHFTVKEFLYSPRIWNNFSKDTYFFRLTDEIAAITSLITILSGVFNLSPAPGMTSELNMKTISDHCLFFGFWGLLKWEGSLEKGGLQHLGFRLFDPLQQHYKTLERRILQSISVNDQYMGSTL</sequence>
<dbReference type="Proteomes" id="UP001286456">
    <property type="component" value="Unassembled WGS sequence"/>
</dbReference>
<dbReference type="InterPro" id="IPR027417">
    <property type="entry name" value="P-loop_NTPase"/>
</dbReference>
<dbReference type="PROSITE" id="PS50837">
    <property type="entry name" value="NACHT"/>
    <property type="match status" value="1"/>
</dbReference>
<dbReference type="InterPro" id="IPR056884">
    <property type="entry name" value="NPHP3-like_N"/>
</dbReference>
<dbReference type="SUPFAM" id="SSF52540">
    <property type="entry name" value="P-loop containing nucleoside triphosphate hydrolases"/>
    <property type="match status" value="1"/>
</dbReference>
<dbReference type="InterPro" id="IPR007111">
    <property type="entry name" value="NACHT_NTPase"/>
</dbReference>
<dbReference type="PANTHER" id="PTHR10039">
    <property type="entry name" value="AMELOGENIN"/>
    <property type="match status" value="1"/>
</dbReference>
<accession>A0AAE0IW73</accession>